<dbReference type="InterPro" id="IPR001387">
    <property type="entry name" value="Cro/C1-type_HTH"/>
</dbReference>
<organism evidence="2 3">
    <name type="scientific">Streptomyces sanglieri</name>
    <dbReference type="NCBI Taxonomy" id="193460"/>
    <lineage>
        <taxon>Bacteria</taxon>
        <taxon>Bacillati</taxon>
        <taxon>Actinomycetota</taxon>
        <taxon>Actinomycetes</taxon>
        <taxon>Kitasatosporales</taxon>
        <taxon>Streptomycetaceae</taxon>
        <taxon>Streptomyces</taxon>
    </lineage>
</organism>
<name>A0ABW2WZH2_9ACTN</name>
<dbReference type="Gene3D" id="1.10.260.40">
    <property type="entry name" value="lambda repressor-like DNA-binding domains"/>
    <property type="match status" value="1"/>
</dbReference>
<proteinExistence type="predicted"/>
<sequence length="97" mass="10626">MTTDVQTAREALGARLRELRAEAGLEGKDLAARLGWQASKVSRLQNGKQTPTRADLTAWAHAVEQSDAEAELHGLLAGLDMKQRNRSWAQAAGRRHP</sequence>
<dbReference type="Proteomes" id="UP001596915">
    <property type="component" value="Unassembled WGS sequence"/>
</dbReference>
<dbReference type="SMART" id="SM00530">
    <property type="entry name" value="HTH_XRE"/>
    <property type="match status" value="1"/>
</dbReference>
<reference evidence="3" key="1">
    <citation type="journal article" date="2019" name="Int. J. Syst. Evol. Microbiol.">
        <title>The Global Catalogue of Microorganisms (GCM) 10K type strain sequencing project: providing services to taxonomists for standard genome sequencing and annotation.</title>
        <authorList>
            <consortium name="The Broad Institute Genomics Platform"/>
            <consortium name="The Broad Institute Genome Sequencing Center for Infectious Disease"/>
            <person name="Wu L."/>
            <person name="Ma J."/>
        </authorList>
    </citation>
    <scope>NUCLEOTIDE SEQUENCE [LARGE SCALE GENOMIC DNA]</scope>
    <source>
        <strain evidence="3">JCM 12607</strain>
    </source>
</reference>
<dbReference type="EMBL" id="JBHTGL010000008">
    <property type="protein sequence ID" value="MFD0625767.1"/>
    <property type="molecule type" value="Genomic_DNA"/>
</dbReference>
<dbReference type="Pfam" id="PF13560">
    <property type="entry name" value="HTH_31"/>
    <property type="match status" value="1"/>
</dbReference>
<evidence type="ECO:0000313" key="3">
    <source>
        <dbReference type="Proteomes" id="UP001596915"/>
    </source>
</evidence>
<dbReference type="InterPro" id="IPR010982">
    <property type="entry name" value="Lambda_DNA-bd_dom_sf"/>
</dbReference>
<keyword evidence="3" id="KW-1185">Reference proteome</keyword>
<dbReference type="CDD" id="cd00093">
    <property type="entry name" value="HTH_XRE"/>
    <property type="match status" value="1"/>
</dbReference>
<evidence type="ECO:0000259" key="1">
    <source>
        <dbReference type="SMART" id="SM00530"/>
    </source>
</evidence>
<feature type="domain" description="HTH cro/C1-type" evidence="1">
    <location>
        <begin position="15"/>
        <end position="70"/>
    </location>
</feature>
<evidence type="ECO:0000313" key="2">
    <source>
        <dbReference type="EMBL" id="MFD0625767.1"/>
    </source>
</evidence>
<accession>A0ABW2WZH2</accession>
<comment type="caution">
    <text evidence="2">The sequence shown here is derived from an EMBL/GenBank/DDBJ whole genome shotgun (WGS) entry which is preliminary data.</text>
</comment>
<gene>
    <name evidence="2" type="ORF">ACFQ2K_26530</name>
</gene>
<protein>
    <submittedName>
        <fullName evidence="2">Helix-turn-helix domain-containing protein</fullName>
    </submittedName>
</protein>
<dbReference type="SUPFAM" id="SSF47413">
    <property type="entry name" value="lambda repressor-like DNA-binding domains"/>
    <property type="match status" value="1"/>
</dbReference>